<sequence length="95" mass="10713">MLAQECFNRRKPESQSEIIRLAQERFLVLGVARPIQRARGKGGDSTRRSTEEIDESILLVGLGVVTTGGIEKLKEILVFSEDLTDLSDRRRTNLE</sequence>
<reference evidence="1 2" key="1">
    <citation type="submission" date="2016-01" db="EMBL/GenBank/DDBJ databases">
        <authorList>
            <person name="Regsiter A."/>
            <person name="william w."/>
        </authorList>
    </citation>
    <scope>NUCLEOTIDE SEQUENCE [LARGE SCALE GENOMIC DNA]</scope>
    <source>
        <strain evidence="1 2">CFBP 5494</strain>
    </source>
</reference>
<evidence type="ECO:0000313" key="1">
    <source>
        <dbReference type="EMBL" id="CUW87468.1"/>
    </source>
</evidence>
<name>A0A9W5AYY9_9HYPH</name>
<evidence type="ECO:0000313" key="2">
    <source>
        <dbReference type="Proteomes" id="UP000191933"/>
    </source>
</evidence>
<comment type="caution">
    <text evidence="1">The sequence shown here is derived from an EMBL/GenBank/DDBJ whole genome shotgun (WGS) entry which is preliminary data.</text>
</comment>
<proteinExistence type="predicted"/>
<protein>
    <submittedName>
        <fullName evidence="1">Uncharacterized protein</fullName>
    </submittedName>
</protein>
<organism evidence="1 2">
    <name type="scientific">Agrobacterium genomosp. 2 str. CFBP 5494</name>
    <dbReference type="NCBI Taxonomy" id="1183436"/>
    <lineage>
        <taxon>Bacteria</taxon>
        <taxon>Pseudomonadati</taxon>
        <taxon>Pseudomonadota</taxon>
        <taxon>Alphaproteobacteria</taxon>
        <taxon>Hyphomicrobiales</taxon>
        <taxon>Rhizobiaceae</taxon>
        <taxon>Rhizobium/Agrobacterium group</taxon>
        <taxon>Agrobacterium</taxon>
        <taxon>Agrobacterium tumefaciens complex</taxon>
    </lineage>
</organism>
<gene>
    <name evidence="1" type="ORF">AGR2A_Cc120059</name>
</gene>
<dbReference type="EMBL" id="FBVY01000004">
    <property type="protein sequence ID" value="CUW87468.1"/>
    <property type="molecule type" value="Genomic_DNA"/>
</dbReference>
<accession>A0A9W5AYY9</accession>
<dbReference type="Proteomes" id="UP000191933">
    <property type="component" value="Unassembled WGS sequence"/>
</dbReference>
<dbReference type="AlphaFoldDB" id="A0A9W5AYY9"/>
<keyword evidence="2" id="KW-1185">Reference proteome</keyword>